<keyword evidence="13 14" id="KW-0472">Membrane</keyword>
<dbReference type="InterPro" id="IPR005126">
    <property type="entry name" value="NapC/NirT_cyt_c_N"/>
</dbReference>
<keyword evidence="6 14" id="KW-0997">Cell inner membrane</keyword>
<evidence type="ECO:0000256" key="6">
    <source>
        <dbReference type="ARBA" id="ARBA00022519"/>
    </source>
</evidence>
<dbReference type="InterPro" id="IPR038266">
    <property type="entry name" value="NapC/NirT_cytc_sf"/>
</dbReference>
<sequence length="395" mass="44564">MKNLICKLWNTLRRPAVHLSLGAVTLVSFVAGIIFWGGFNTALEATNTEQFCISCHEMQNNVYQELQGTVHWSNRSGVRATCPDCHVPHDWTDKIARKMQASKEVWGKVFGTIDTREKFLEKRLELAQHEWARFSANGSLECRNCHDYNSMNWEVMSDKAKRFMKPAAERNQSCIDCHKGIAHQLPEQMVFKDPALDQLEQRAQSLSPDEGSSYYTVKAITLYLDEERTQPAGELEAASPVTLLEQNGNSVKLLVPAWRKTRGFGRVLYEDFGMNITSLVLEKEIAQDNALVKVQDEAKVDELTGLPWEPVEIALWAEQGALLPEAEDIWSYARDTYRTACSVCHAQPAEAHFDANTWPGMFAGMVGFTNMDADTQALVLKYLQKHSSDYADGAH</sequence>
<dbReference type="NCBIfam" id="TIGR02162">
    <property type="entry name" value="torC"/>
    <property type="match status" value="1"/>
</dbReference>
<dbReference type="Proteomes" id="UP000295058">
    <property type="component" value="Unassembled WGS sequence"/>
</dbReference>
<keyword evidence="7 14" id="KW-0349">Heme</keyword>
<evidence type="ECO:0000256" key="3">
    <source>
        <dbReference type="ARBA" id="ARBA00007395"/>
    </source>
</evidence>
<comment type="subcellular location">
    <subcellularLocation>
        <location evidence="1">Cell inner membrane</location>
        <topology evidence="1">Single-pass type II membrane protein</topology>
    </subcellularLocation>
</comment>
<feature type="binding site" description="covalent" evidence="15">
    <location>
        <position position="341"/>
    </location>
    <ligand>
        <name>heme</name>
        <dbReference type="ChEBI" id="CHEBI:30413"/>
        <label>5</label>
    </ligand>
</feature>
<dbReference type="GO" id="GO:0009055">
    <property type="term" value="F:electron transfer activity"/>
    <property type="evidence" value="ECO:0007669"/>
    <property type="project" value="UniProtKB-UniRule"/>
</dbReference>
<reference evidence="19 21" key="1">
    <citation type="submission" date="2017-08" db="EMBL/GenBank/DDBJ databases">
        <title>Draft Genome Sequence of the Marine Bacterium Oceanimonas baumannii ATCC 700832.</title>
        <authorList>
            <person name="Mcclelland W.D."/>
            <person name="Brennan M.A."/>
            <person name="Trachtenberg A.M."/>
            <person name="Maclea K.S."/>
        </authorList>
    </citation>
    <scope>NUCLEOTIDE SEQUENCE [LARGE SCALE GENOMIC DNA]</scope>
    <source>
        <strain evidence="19 21">ATCC 700832</strain>
    </source>
</reference>
<evidence type="ECO:0000256" key="2">
    <source>
        <dbReference type="ARBA" id="ARBA00006417"/>
    </source>
</evidence>
<evidence type="ECO:0000256" key="10">
    <source>
        <dbReference type="ARBA" id="ARBA00022982"/>
    </source>
</evidence>
<dbReference type="EMBL" id="SODO01000017">
    <property type="protein sequence ID" value="TDW55791.1"/>
    <property type="molecule type" value="Genomic_DNA"/>
</dbReference>
<dbReference type="GO" id="GO:0005506">
    <property type="term" value="F:iron ion binding"/>
    <property type="evidence" value="ECO:0007669"/>
    <property type="project" value="UniProtKB-UniRule"/>
</dbReference>
<evidence type="ECO:0000256" key="4">
    <source>
        <dbReference type="ARBA" id="ARBA00022448"/>
    </source>
</evidence>
<feature type="domain" description="NapC/NirT cytochrome c N-terminal" evidence="18">
    <location>
        <begin position="16"/>
        <end position="187"/>
    </location>
</feature>
<dbReference type="SUPFAM" id="SSF48695">
    <property type="entry name" value="Multiheme cytochromes"/>
    <property type="match status" value="1"/>
</dbReference>
<comment type="PTM">
    <text evidence="15">Binds 5 heme groups per subunit.</text>
</comment>
<comment type="similarity">
    <text evidence="3">Belongs to the NapC/NirT/NrfH family.</text>
</comment>
<dbReference type="AlphaFoldDB" id="A0A235C9R5"/>
<comment type="similarity">
    <text evidence="2 14">Belongs to the TorC/TorY family.</text>
</comment>
<feature type="binding site" description="covalent" evidence="15">
    <location>
        <position position="55"/>
    </location>
    <ligand>
        <name>heme</name>
        <dbReference type="ChEBI" id="CHEBI:30413"/>
        <label>1</label>
    </ligand>
</feature>
<proteinExistence type="inferred from homology"/>
<dbReference type="Gene3D" id="1.10.3820.10">
    <property type="entry name" value="Di-heme elbow motif domain"/>
    <property type="match status" value="1"/>
</dbReference>
<keyword evidence="22" id="KW-1185">Reference proteome</keyword>
<dbReference type="Pfam" id="PF03264">
    <property type="entry name" value="Cytochrom_NNT"/>
    <property type="match status" value="1"/>
</dbReference>
<feature type="binding site" description="covalent" evidence="15">
    <location>
        <position position="177"/>
    </location>
    <ligand>
        <name>heme</name>
        <dbReference type="ChEBI" id="CHEBI:30413"/>
        <label>4</label>
    </ligand>
</feature>
<keyword evidence="9 14" id="KW-0479">Metal-binding</keyword>
<feature type="binding site" description="axial binding residue" evidence="16">
    <location>
        <position position="146"/>
    </location>
    <ligand>
        <name>heme</name>
        <dbReference type="ChEBI" id="CHEBI:30413"/>
        <label>3</label>
    </ligand>
    <ligandPart>
        <name>Fe</name>
        <dbReference type="ChEBI" id="CHEBI:18248"/>
    </ligandPart>
</feature>
<dbReference type="InterPro" id="IPR009154">
    <property type="entry name" value="Membr-bd_4haem_cyt_TorC"/>
</dbReference>
<feature type="binding site" description="covalent" evidence="15">
    <location>
        <position position="145"/>
    </location>
    <ligand>
        <name>heme</name>
        <dbReference type="ChEBI" id="CHEBI:30413"/>
        <label>3</label>
    </ligand>
</feature>
<evidence type="ECO:0000313" key="22">
    <source>
        <dbReference type="Proteomes" id="UP000295058"/>
    </source>
</evidence>
<dbReference type="GO" id="GO:0020037">
    <property type="term" value="F:heme binding"/>
    <property type="evidence" value="ECO:0007669"/>
    <property type="project" value="UniProtKB-UniRule"/>
</dbReference>
<keyword evidence="5 14" id="KW-1003">Cell membrane</keyword>
<dbReference type="InterPro" id="IPR036280">
    <property type="entry name" value="Multihaem_cyt_sf"/>
</dbReference>
<keyword evidence="11 17" id="KW-1133">Transmembrane helix</keyword>
<evidence type="ECO:0000256" key="1">
    <source>
        <dbReference type="ARBA" id="ARBA00004249"/>
    </source>
</evidence>
<dbReference type="EMBL" id="NQJF01000016">
    <property type="protein sequence ID" value="OYD21323.1"/>
    <property type="molecule type" value="Genomic_DNA"/>
</dbReference>
<evidence type="ECO:0000256" key="11">
    <source>
        <dbReference type="ARBA" id="ARBA00022989"/>
    </source>
</evidence>
<keyword evidence="12 14" id="KW-0408">Iron</keyword>
<keyword evidence="4 14" id="KW-0813">Transport</keyword>
<evidence type="ECO:0000256" key="7">
    <source>
        <dbReference type="ARBA" id="ARBA00022617"/>
    </source>
</evidence>
<gene>
    <name evidence="19" type="primary">torC</name>
    <name evidence="19" type="ORF">B6S09_16220</name>
    <name evidence="20" type="ORF">LY04_03276</name>
</gene>
<dbReference type="PANTHER" id="PTHR30333">
    <property type="entry name" value="CYTOCHROME C-TYPE PROTEIN"/>
    <property type="match status" value="1"/>
</dbReference>
<evidence type="ECO:0000313" key="20">
    <source>
        <dbReference type="EMBL" id="TDW55791.1"/>
    </source>
</evidence>
<dbReference type="GO" id="GO:0005886">
    <property type="term" value="C:plasma membrane"/>
    <property type="evidence" value="ECO:0007669"/>
    <property type="project" value="UniProtKB-SubCell"/>
</dbReference>
<feature type="binding site" description="covalent" evidence="15">
    <location>
        <position position="174"/>
    </location>
    <ligand>
        <name>heme</name>
        <dbReference type="ChEBI" id="CHEBI:30413"/>
        <label>4</label>
    </ligand>
</feature>
<feature type="binding site" description="covalent" evidence="15">
    <location>
        <position position="344"/>
    </location>
    <ligand>
        <name>heme</name>
        <dbReference type="ChEBI" id="CHEBI:30413"/>
        <label>5</label>
    </ligand>
</feature>
<dbReference type="PANTHER" id="PTHR30333:SF1">
    <property type="entry name" value="CYTOCHROME C-TYPE PROTEIN NAPC"/>
    <property type="match status" value="1"/>
</dbReference>
<dbReference type="OrthoDB" id="9782159at2"/>
<accession>A0A235C9R5</accession>
<evidence type="ECO:0000256" key="8">
    <source>
        <dbReference type="ARBA" id="ARBA00022692"/>
    </source>
</evidence>
<evidence type="ECO:0000256" key="12">
    <source>
        <dbReference type="ARBA" id="ARBA00023004"/>
    </source>
</evidence>
<evidence type="ECO:0000256" key="14">
    <source>
        <dbReference type="PIRNR" id="PIRNR000014"/>
    </source>
</evidence>
<evidence type="ECO:0000256" key="5">
    <source>
        <dbReference type="ARBA" id="ARBA00022475"/>
    </source>
</evidence>
<evidence type="ECO:0000313" key="21">
    <source>
        <dbReference type="Proteomes" id="UP000243640"/>
    </source>
</evidence>
<feature type="binding site" description="covalent" evidence="15">
    <location>
        <position position="82"/>
    </location>
    <ligand>
        <name>heme</name>
        <dbReference type="ChEBI" id="CHEBI:30413"/>
        <label>2</label>
    </ligand>
</feature>
<feature type="transmembrane region" description="Helical" evidence="17">
    <location>
        <begin position="21"/>
        <end position="39"/>
    </location>
</feature>
<feature type="binding site" description="axial binding residue" evidence="16">
    <location>
        <position position="345"/>
    </location>
    <ligand>
        <name>heme</name>
        <dbReference type="ChEBI" id="CHEBI:30413"/>
        <label>5</label>
    </ligand>
    <ligandPart>
        <name>Fe</name>
        <dbReference type="ChEBI" id="CHEBI:18248"/>
    </ligandPart>
</feature>
<dbReference type="InterPro" id="IPR051174">
    <property type="entry name" value="Cytochrome_c-type_ET"/>
</dbReference>
<evidence type="ECO:0000256" key="15">
    <source>
        <dbReference type="PIRSR" id="PIRSR000014-1"/>
    </source>
</evidence>
<organism evidence="19 21">
    <name type="scientific">Oceanimonas baumannii</name>
    <dbReference type="NCBI Taxonomy" id="129578"/>
    <lineage>
        <taxon>Bacteria</taxon>
        <taxon>Pseudomonadati</taxon>
        <taxon>Pseudomonadota</taxon>
        <taxon>Gammaproteobacteria</taxon>
        <taxon>Aeromonadales</taxon>
        <taxon>Aeromonadaceae</taxon>
        <taxon>Oceanimonas</taxon>
    </lineage>
</organism>
<feature type="binding site" description="axial binding residue" evidence="16">
    <location>
        <position position="56"/>
    </location>
    <ligand>
        <name>heme</name>
        <dbReference type="ChEBI" id="CHEBI:30413"/>
        <label>1</label>
    </ligand>
    <ligandPart>
        <name>Fe</name>
        <dbReference type="ChEBI" id="CHEBI:18248"/>
    </ligandPart>
</feature>
<dbReference type="GO" id="GO:0009276">
    <property type="term" value="C:Gram-negative-bacterium-type cell wall"/>
    <property type="evidence" value="ECO:0007669"/>
    <property type="project" value="UniProtKB-UniRule"/>
</dbReference>
<name>A0A235C9R5_9GAMM</name>
<dbReference type="FunFam" id="1.10.3820.10:FF:000001">
    <property type="entry name" value="Cytochrome c-type protein"/>
    <property type="match status" value="1"/>
</dbReference>
<dbReference type="Proteomes" id="UP000243640">
    <property type="component" value="Unassembled WGS sequence"/>
</dbReference>
<feature type="binding site" description="covalent" evidence="15">
    <location>
        <position position="52"/>
    </location>
    <ligand>
        <name>heme</name>
        <dbReference type="ChEBI" id="CHEBI:30413"/>
        <label>1</label>
    </ligand>
</feature>
<keyword evidence="10 14" id="KW-0249">Electron transport</keyword>
<reference evidence="20 22" key="2">
    <citation type="submission" date="2019-03" db="EMBL/GenBank/DDBJ databases">
        <title>Genomic Encyclopedia of Archaeal and Bacterial Type Strains, Phase II (KMG-II): from individual species to whole genera.</title>
        <authorList>
            <person name="Goeker M."/>
        </authorList>
    </citation>
    <scope>NUCLEOTIDE SEQUENCE [LARGE SCALE GENOMIC DNA]</scope>
    <source>
        <strain evidence="20 22">DSM 15594</strain>
    </source>
</reference>
<evidence type="ECO:0000256" key="16">
    <source>
        <dbReference type="PIRSR" id="PIRSR000014-2"/>
    </source>
</evidence>
<feature type="binding site" description="axial binding residue" evidence="16">
    <location>
        <position position="178"/>
    </location>
    <ligand>
        <name>heme</name>
        <dbReference type="ChEBI" id="CHEBI:30413"/>
        <label>4</label>
    </ligand>
    <ligandPart>
        <name>Fe</name>
        <dbReference type="ChEBI" id="CHEBI:18248"/>
    </ligandPart>
</feature>
<evidence type="ECO:0000256" key="13">
    <source>
        <dbReference type="ARBA" id="ARBA00023136"/>
    </source>
</evidence>
<feature type="binding site" description="covalent" evidence="15">
    <location>
        <position position="85"/>
    </location>
    <ligand>
        <name>heme</name>
        <dbReference type="ChEBI" id="CHEBI:30413"/>
        <label>2</label>
    </ligand>
</feature>
<comment type="caution">
    <text evidence="19">The sequence shown here is derived from an EMBL/GenBank/DDBJ whole genome shotgun (WGS) entry which is preliminary data.</text>
</comment>
<protein>
    <recommendedName>
        <fullName evidence="14">Cytochrome c-type protein</fullName>
    </recommendedName>
</protein>
<keyword evidence="8 17" id="KW-0812">Transmembrane</keyword>
<dbReference type="RefSeq" id="WP_094279541.1">
    <property type="nucleotide sequence ID" value="NZ_JAJGNK010000001.1"/>
</dbReference>
<evidence type="ECO:0000256" key="17">
    <source>
        <dbReference type="SAM" id="Phobius"/>
    </source>
</evidence>
<dbReference type="PIRSF" id="PIRSF000014">
    <property type="entry name" value="4_hem_cytch_TorC"/>
    <property type="match status" value="1"/>
</dbReference>
<evidence type="ECO:0000256" key="9">
    <source>
        <dbReference type="ARBA" id="ARBA00022723"/>
    </source>
</evidence>
<dbReference type="GO" id="GO:0009061">
    <property type="term" value="P:anaerobic respiration"/>
    <property type="evidence" value="ECO:0007669"/>
    <property type="project" value="TreeGrafter"/>
</dbReference>
<evidence type="ECO:0000259" key="18">
    <source>
        <dbReference type="Pfam" id="PF03264"/>
    </source>
</evidence>
<feature type="binding site" description="covalent" evidence="15">
    <location>
        <position position="142"/>
    </location>
    <ligand>
        <name>heme</name>
        <dbReference type="ChEBI" id="CHEBI:30413"/>
        <label>3</label>
    </ligand>
</feature>
<evidence type="ECO:0000313" key="19">
    <source>
        <dbReference type="EMBL" id="OYD21323.1"/>
    </source>
</evidence>
<feature type="binding site" description="axial binding residue" evidence="16">
    <location>
        <position position="86"/>
    </location>
    <ligand>
        <name>heme</name>
        <dbReference type="ChEBI" id="CHEBI:30413"/>
        <label>2</label>
    </ligand>
    <ligandPart>
        <name>Fe</name>
        <dbReference type="ChEBI" id="CHEBI:18248"/>
    </ligandPart>
</feature>